<dbReference type="InterPro" id="IPR005632">
    <property type="entry name" value="Chaperone_Skp"/>
</dbReference>
<dbReference type="SMART" id="SM00935">
    <property type="entry name" value="OmpH"/>
    <property type="match status" value="1"/>
</dbReference>
<proteinExistence type="predicted"/>
<keyword evidence="2" id="KW-1185">Reference proteome</keyword>
<gene>
    <name evidence="1" type="ORF">DFK10_02180</name>
</gene>
<name>A0A2V1P757_9RHOB</name>
<dbReference type="AlphaFoldDB" id="A0A2V1P757"/>
<accession>A0A2V1P757</accession>
<dbReference type="Pfam" id="PF03938">
    <property type="entry name" value="OmpH"/>
    <property type="match status" value="1"/>
</dbReference>
<dbReference type="EMBL" id="QETF01000002">
    <property type="protein sequence ID" value="PWG18329.1"/>
    <property type="molecule type" value="Genomic_DNA"/>
</dbReference>
<reference evidence="2" key="1">
    <citation type="submission" date="2018-05" db="EMBL/GenBank/DDBJ databases">
        <authorList>
            <person name="Du Z."/>
            <person name="Wang X."/>
        </authorList>
    </citation>
    <scope>NUCLEOTIDE SEQUENCE [LARGE SCALE GENOMIC DNA]</scope>
    <source>
        <strain evidence="2">WDS4C29</strain>
    </source>
</reference>
<protein>
    <recommendedName>
        <fullName evidence="3">Periplasmic chaperone for outer membrane proteins Skp</fullName>
    </recommendedName>
</protein>
<evidence type="ECO:0000313" key="2">
    <source>
        <dbReference type="Proteomes" id="UP000245293"/>
    </source>
</evidence>
<dbReference type="InterPro" id="IPR024930">
    <property type="entry name" value="Skp_dom_sf"/>
</dbReference>
<comment type="caution">
    <text evidence="1">The sequence shown here is derived from an EMBL/GenBank/DDBJ whole genome shotgun (WGS) entry which is preliminary data.</text>
</comment>
<dbReference type="GO" id="GO:0051082">
    <property type="term" value="F:unfolded protein binding"/>
    <property type="evidence" value="ECO:0007669"/>
    <property type="project" value="InterPro"/>
</dbReference>
<dbReference type="Gene3D" id="3.30.910.20">
    <property type="entry name" value="Skp domain"/>
    <property type="match status" value="1"/>
</dbReference>
<organism evidence="1 2">
    <name type="scientific">Salibaculum griseiflavum</name>
    <dbReference type="NCBI Taxonomy" id="1914409"/>
    <lineage>
        <taxon>Bacteria</taxon>
        <taxon>Pseudomonadati</taxon>
        <taxon>Pseudomonadota</taxon>
        <taxon>Alphaproteobacteria</taxon>
        <taxon>Rhodobacterales</taxon>
        <taxon>Roseobacteraceae</taxon>
        <taxon>Salibaculum</taxon>
    </lineage>
</organism>
<dbReference type="SUPFAM" id="SSF111384">
    <property type="entry name" value="OmpH-like"/>
    <property type="match status" value="1"/>
</dbReference>
<dbReference type="Proteomes" id="UP000245293">
    <property type="component" value="Unassembled WGS sequence"/>
</dbReference>
<dbReference type="OrthoDB" id="7868372at2"/>
<sequence>MLSAQDETNGLPLTGGDFPVAAADTPILTVDLERLFQQTVFGQAVVEDYNAERRALAAENREIAEALRTEELDLAERRPDMDPAVFREEAQAFDEKAQGIRRAQDSKEAAIEDDLARAQEEFVQVVQPVLGEILVDRGASVILHQQSVLLSLDRIDVTDEAIARVDEEIGDGAGLRQQ</sequence>
<evidence type="ECO:0000313" key="1">
    <source>
        <dbReference type="EMBL" id="PWG18329.1"/>
    </source>
</evidence>
<evidence type="ECO:0008006" key="3">
    <source>
        <dbReference type="Google" id="ProtNLM"/>
    </source>
</evidence>